<dbReference type="InterPro" id="IPR029028">
    <property type="entry name" value="Alpha/beta_knot_MTases"/>
</dbReference>
<protein>
    <submittedName>
        <fullName evidence="7">RNA methyltransferase</fullName>
    </submittedName>
</protein>
<sequence length="298" mass="31964">MEEKQIATASPPAIILVGAQLGENIGTVARAMLNFGLTDLRLVAPRPGWQMERALKASAGAEALIEGHRLFDNVAEATADLGYVVATTARQRDMVKPVLTPAKMAREMRARQIPIDGSGDGSDTGSDNRQGNPQSGILFGCERTGLDNDDISLADAICSVPLNPEFSSLNLAQAVLLMGYEWYQAGDATPDERLELADAQPATRGEINAMFAHLEAALDAAGFLAPPEKKPAMARNIRNIYNRAALTEQDVQTLRGIINALLRWPRGAQDKLLKPRVAAISRGQADPEAADENASEKV</sequence>
<keyword evidence="4" id="KW-0949">S-adenosyl-L-methionine</keyword>
<gene>
    <name evidence="7" type="ORF">ISQ19_01815</name>
</gene>
<dbReference type="CDD" id="cd18093">
    <property type="entry name" value="SpoU-like_TrmJ"/>
    <property type="match status" value="1"/>
</dbReference>
<dbReference type="GO" id="GO:0008173">
    <property type="term" value="F:RNA methyltransferase activity"/>
    <property type="evidence" value="ECO:0007669"/>
    <property type="project" value="InterPro"/>
</dbReference>
<organism evidence="7 8">
    <name type="scientific">PS1 clade bacterium</name>
    <dbReference type="NCBI Taxonomy" id="2175152"/>
    <lineage>
        <taxon>Bacteria</taxon>
        <taxon>Pseudomonadati</taxon>
        <taxon>Pseudomonadota</taxon>
        <taxon>Alphaproteobacteria</taxon>
        <taxon>PS1 clade</taxon>
    </lineage>
</organism>
<dbReference type="InterPro" id="IPR004384">
    <property type="entry name" value="RNA_MeTrfase_TrmJ/LasT"/>
</dbReference>
<evidence type="ECO:0000259" key="6">
    <source>
        <dbReference type="Pfam" id="PF00588"/>
    </source>
</evidence>
<evidence type="ECO:0000313" key="7">
    <source>
        <dbReference type="EMBL" id="MBL6761413.1"/>
    </source>
</evidence>
<dbReference type="AlphaFoldDB" id="A0A937L6C7"/>
<feature type="region of interest" description="Disordered" evidence="5">
    <location>
        <begin position="113"/>
        <end position="137"/>
    </location>
</feature>
<evidence type="ECO:0000256" key="1">
    <source>
        <dbReference type="ARBA" id="ARBA00007228"/>
    </source>
</evidence>
<evidence type="ECO:0000256" key="4">
    <source>
        <dbReference type="ARBA" id="ARBA00022691"/>
    </source>
</evidence>
<dbReference type="PANTHER" id="PTHR42786">
    <property type="entry name" value="TRNA/RRNA METHYLTRANSFERASE"/>
    <property type="match status" value="1"/>
</dbReference>
<dbReference type="PIRSF" id="PIRSF004808">
    <property type="entry name" value="LasT"/>
    <property type="match status" value="1"/>
</dbReference>
<keyword evidence="3" id="KW-0808">Transferase</keyword>
<evidence type="ECO:0000256" key="3">
    <source>
        <dbReference type="ARBA" id="ARBA00022679"/>
    </source>
</evidence>
<dbReference type="Gene3D" id="3.40.1280.10">
    <property type="match status" value="1"/>
</dbReference>
<dbReference type="PANTHER" id="PTHR42786:SF7">
    <property type="entry name" value="TRNA_RRNA METHYLTRANSFERASE SPOU TYPE DOMAIN-CONTAINING PROTEIN"/>
    <property type="match status" value="1"/>
</dbReference>
<evidence type="ECO:0000313" key="8">
    <source>
        <dbReference type="Proteomes" id="UP000785783"/>
    </source>
</evidence>
<dbReference type="GO" id="GO:0003723">
    <property type="term" value="F:RNA binding"/>
    <property type="evidence" value="ECO:0007669"/>
    <property type="project" value="InterPro"/>
</dbReference>
<dbReference type="Pfam" id="PF00588">
    <property type="entry name" value="SpoU_methylase"/>
    <property type="match status" value="1"/>
</dbReference>
<dbReference type="GO" id="GO:0005829">
    <property type="term" value="C:cytosol"/>
    <property type="evidence" value="ECO:0007669"/>
    <property type="project" value="TreeGrafter"/>
</dbReference>
<accession>A0A937L6C7</accession>
<dbReference type="SUPFAM" id="SSF75217">
    <property type="entry name" value="alpha/beta knot"/>
    <property type="match status" value="1"/>
</dbReference>
<keyword evidence="2 7" id="KW-0489">Methyltransferase</keyword>
<feature type="domain" description="tRNA/rRNA methyltransferase SpoU type" evidence="6">
    <location>
        <begin position="13"/>
        <end position="180"/>
    </location>
</feature>
<comment type="caution">
    <text evidence="7">The sequence shown here is derived from an EMBL/GenBank/DDBJ whole genome shotgun (WGS) entry which is preliminary data.</text>
</comment>
<dbReference type="Proteomes" id="UP000785783">
    <property type="component" value="Unassembled WGS sequence"/>
</dbReference>
<dbReference type="EMBL" id="JADHOK010000011">
    <property type="protein sequence ID" value="MBL6761413.1"/>
    <property type="molecule type" value="Genomic_DNA"/>
</dbReference>
<proteinExistence type="inferred from homology"/>
<dbReference type="InterPro" id="IPR001537">
    <property type="entry name" value="SpoU_MeTrfase"/>
</dbReference>
<dbReference type="Gene3D" id="1.10.8.590">
    <property type="match status" value="1"/>
</dbReference>
<evidence type="ECO:0000256" key="2">
    <source>
        <dbReference type="ARBA" id="ARBA00022603"/>
    </source>
</evidence>
<evidence type="ECO:0000256" key="5">
    <source>
        <dbReference type="SAM" id="MobiDB-lite"/>
    </source>
</evidence>
<comment type="similarity">
    <text evidence="1">Belongs to the class IV-like SAM-binding methyltransferase superfamily. RNA methyltransferase TrmH family.</text>
</comment>
<name>A0A937L6C7_9PROT</name>
<dbReference type="InterPro" id="IPR029026">
    <property type="entry name" value="tRNA_m1G_MTases_N"/>
</dbReference>
<reference evidence="7" key="1">
    <citation type="submission" date="2020-10" db="EMBL/GenBank/DDBJ databases">
        <title>Microbiome of the Black Sea water column analyzed by genome centric metagenomics.</title>
        <authorList>
            <person name="Cabello-Yeves P.J."/>
            <person name="Callieri C."/>
            <person name="Picazo A."/>
            <person name="Mehrshad M."/>
            <person name="Haro-Moreno J.M."/>
            <person name="Roda-Garcia J."/>
            <person name="Dzembekova N."/>
            <person name="Slabakova V."/>
            <person name="Slabakova N."/>
            <person name="Moncheva S."/>
            <person name="Rodriguez-Valera F."/>
        </authorList>
    </citation>
    <scope>NUCLEOTIDE SEQUENCE</scope>
    <source>
        <strain evidence="7">BS307-5m-G5</strain>
    </source>
</reference>
<dbReference type="GO" id="GO:0002128">
    <property type="term" value="P:tRNA nucleoside ribose methylation"/>
    <property type="evidence" value="ECO:0007669"/>
    <property type="project" value="TreeGrafter"/>
</dbReference>